<feature type="non-terminal residue" evidence="6">
    <location>
        <position position="1"/>
    </location>
</feature>
<sequence>WNMVSMLKHVLRVVEHGLHVETCSPYPDGPLMVYTCVRGFSPVGQHLRGASRLHTVTDHTSVSDRVSARGHASAGGHETESADQQVVVSLYDYRASRSDELTLRRGDEVQVLYRDNENWWFGRLSDGQQGYFLSSYVSDQRDEEGAPAAEETERKTPTKVSAAISSSGELRFLSETNDTEPETQDTR</sequence>
<dbReference type="GeneID" id="104959078"/>
<evidence type="ECO:0000256" key="1">
    <source>
        <dbReference type="ARBA" id="ARBA00022443"/>
    </source>
</evidence>
<dbReference type="Pfam" id="PF00018">
    <property type="entry name" value="SH3_1"/>
    <property type="match status" value="1"/>
</dbReference>
<dbReference type="PROSITE" id="PS50002">
    <property type="entry name" value="SH3"/>
    <property type="match status" value="1"/>
</dbReference>
<gene>
    <name evidence="6" type="primary">LOC104959078</name>
</gene>
<dbReference type="GO" id="GO:0036064">
    <property type="term" value="C:ciliary basal body"/>
    <property type="evidence" value="ECO:0007669"/>
    <property type="project" value="TreeGrafter"/>
</dbReference>
<dbReference type="OrthoDB" id="5340910at2759"/>
<evidence type="ECO:0000256" key="3">
    <source>
        <dbReference type="SAM" id="MobiDB-lite"/>
    </source>
</evidence>
<dbReference type="PRINTS" id="PR00452">
    <property type="entry name" value="SH3DOMAIN"/>
</dbReference>
<dbReference type="Proteomes" id="UP000504611">
    <property type="component" value="Unplaced"/>
</dbReference>
<evidence type="ECO:0000313" key="6">
    <source>
        <dbReference type="RefSeq" id="XP_010785239.1"/>
    </source>
</evidence>
<evidence type="ECO:0000313" key="5">
    <source>
        <dbReference type="Proteomes" id="UP000504611"/>
    </source>
</evidence>
<feature type="compositionally biased region" description="Acidic residues" evidence="3">
    <location>
        <begin position="177"/>
        <end position="187"/>
    </location>
</feature>
<dbReference type="RefSeq" id="XP_010785239.1">
    <property type="nucleotide sequence ID" value="XM_010786937.1"/>
</dbReference>
<protein>
    <submittedName>
        <fullName evidence="6">Jouberin-like</fullName>
    </submittedName>
</protein>
<dbReference type="SMART" id="SM00326">
    <property type="entry name" value="SH3"/>
    <property type="match status" value="1"/>
</dbReference>
<keyword evidence="1 2" id="KW-0728">SH3 domain</keyword>
<dbReference type="GO" id="GO:0044458">
    <property type="term" value="P:motile cilium assembly"/>
    <property type="evidence" value="ECO:0007669"/>
    <property type="project" value="TreeGrafter"/>
</dbReference>
<feature type="domain" description="SH3" evidence="4">
    <location>
        <begin position="82"/>
        <end position="142"/>
    </location>
</feature>
<dbReference type="InterPro" id="IPR001452">
    <property type="entry name" value="SH3_domain"/>
</dbReference>
<dbReference type="InterPro" id="IPR052803">
    <property type="entry name" value="Cilium-Associated_Jouberin"/>
</dbReference>
<dbReference type="PANTHER" id="PTHR44499">
    <property type="entry name" value="JOUBERIN"/>
    <property type="match status" value="1"/>
</dbReference>
<keyword evidence="5" id="KW-1185">Reference proteome</keyword>
<dbReference type="KEGG" id="ncc:104959078"/>
<dbReference type="AlphaFoldDB" id="A0A6I9P437"/>
<accession>A0A6I9P437</accession>
<evidence type="ECO:0000256" key="2">
    <source>
        <dbReference type="PROSITE-ProRule" id="PRU00192"/>
    </source>
</evidence>
<reference evidence="6" key="1">
    <citation type="submission" date="2025-08" db="UniProtKB">
        <authorList>
            <consortium name="RefSeq"/>
        </authorList>
    </citation>
    <scope>IDENTIFICATION</scope>
    <source>
        <tissue evidence="6">Muscle</tissue>
    </source>
</reference>
<dbReference type="InterPro" id="IPR036028">
    <property type="entry name" value="SH3-like_dom_sf"/>
</dbReference>
<feature type="region of interest" description="Disordered" evidence="3">
    <location>
        <begin position="138"/>
        <end position="187"/>
    </location>
</feature>
<dbReference type="SUPFAM" id="SSF50044">
    <property type="entry name" value="SH3-domain"/>
    <property type="match status" value="1"/>
</dbReference>
<evidence type="ECO:0000259" key="4">
    <source>
        <dbReference type="PROSITE" id="PS50002"/>
    </source>
</evidence>
<name>A0A6I9P437_9TELE</name>
<dbReference type="Gene3D" id="2.30.30.40">
    <property type="entry name" value="SH3 Domains"/>
    <property type="match status" value="1"/>
</dbReference>
<dbReference type="PANTHER" id="PTHR44499:SF1">
    <property type="entry name" value="JOUBERIN"/>
    <property type="match status" value="1"/>
</dbReference>
<organism evidence="5 6">
    <name type="scientific">Notothenia coriiceps</name>
    <name type="common">black rockcod</name>
    <dbReference type="NCBI Taxonomy" id="8208"/>
    <lineage>
        <taxon>Eukaryota</taxon>
        <taxon>Metazoa</taxon>
        <taxon>Chordata</taxon>
        <taxon>Craniata</taxon>
        <taxon>Vertebrata</taxon>
        <taxon>Euteleostomi</taxon>
        <taxon>Actinopterygii</taxon>
        <taxon>Neopterygii</taxon>
        <taxon>Teleostei</taxon>
        <taxon>Neoteleostei</taxon>
        <taxon>Acanthomorphata</taxon>
        <taxon>Eupercaria</taxon>
        <taxon>Perciformes</taxon>
        <taxon>Notothenioidei</taxon>
        <taxon>Nototheniidae</taxon>
        <taxon>Notothenia</taxon>
    </lineage>
</organism>
<feature type="region of interest" description="Disordered" evidence="3">
    <location>
        <begin position="55"/>
        <end position="81"/>
    </location>
</feature>
<proteinExistence type="predicted"/>